<reference evidence="3 4" key="1">
    <citation type="submission" date="2016-10" db="EMBL/GenBank/DDBJ databases">
        <title>The whole genome sequencing and assembly of Aeribacillus pallidus KCTC3564 strain.</title>
        <authorList>
            <person name="Lee Y.-J."/>
            <person name="Park M.-K."/>
            <person name="Yi H."/>
            <person name="Bahn Y.-S."/>
            <person name="Kim J.F."/>
            <person name="Lee D.-W."/>
        </authorList>
    </citation>
    <scope>NUCLEOTIDE SEQUENCE [LARGE SCALE GENOMIC DNA]</scope>
    <source>
        <strain evidence="3 4">KCTC3564</strain>
    </source>
</reference>
<sequence>MRIHLIANMYPSKIAPNYGVFVKNTEEILVEAGFNVDKTVLLKEKNRLLKLVKYFFYFSKIILKGLTKKYDITYVHYASHNALPILFLKLLKKDLVIFTNVHGSDVVPEVPSQKKYQPYVEKLLNITDIVITPSKYYQDLVRSKYNLRNRIEVFPSGGVNSKTFYRREDKQTALKELMLDIDTHYIGYVSRLDVGKGWDILLTSLKKLRDENFLLNNKIKVIMVGDGKDKERFVKMVSDYELNDVIIHYPLLPQEKLNAIYNAIDVFCFPTTRKGESLGLVGLEAMACGAPVIGSAIGGLLDYIIDGENGLLFQAGSSEDLYKKIKFFYSMPENERRAMSCKAIFKANEYKVENIKHKLINIFLSFRGGTLYEEG</sequence>
<dbReference type="GO" id="GO:0016757">
    <property type="term" value="F:glycosyltransferase activity"/>
    <property type="evidence" value="ECO:0007669"/>
    <property type="project" value="InterPro"/>
</dbReference>
<dbReference type="Pfam" id="PF00534">
    <property type="entry name" value="Glycos_transf_1"/>
    <property type="match status" value="1"/>
</dbReference>
<evidence type="ECO:0000313" key="3">
    <source>
        <dbReference type="EMBL" id="ASS90113.1"/>
    </source>
</evidence>
<accession>A0A223E4I0</accession>
<dbReference type="InterPro" id="IPR028098">
    <property type="entry name" value="Glyco_trans_4-like_N"/>
</dbReference>
<dbReference type="PANTHER" id="PTHR45947:SF3">
    <property type="entry name" value="SULFOQUINOVOSYL TRANSFERASE SQD2"/>
    <property type="match status" value="1"/>
</dbReference>
<feature type="domain" description="Glycosyltransferase subfamily 4-like N-terminal" evidence="2">
    <location>
        <begin position="46"/>
        <end position="157"/>
    </location>
</feature>
<proteinExistence type="predicted"/>
<feature type="domain" description="Glycosyl transferase family 1" evidence="1">
    <location>
        <begin position="178"/>
        <end position="339"/>
    </location>
</feature>
<evidence type="ECO:0000259" key="2">
    <source>
        <dbReference type="Pfam" id="PF13439"/>
    </source>
</evidence>
<keyword evidence="3" id="KW-0808">Transferase</keyword>
<dbReference type="Proteomes" id="UP000214606">
    <property type="component" value="Chromosome"/>
</dbReference>
<gene>
    <name evidence="3" type="ORF">AP3564_07620</name>
</gene>
<dbReference type="AlphaFoldDB" id="A0A223E4I0"/>
<dbReference type="KEGG" id="apak:AP3564_07620"/>
<dbReference type="SUPFAM" id="SSF53756">
    <property type="entry name" value="UDP-Glycosyltransferase/glycogen phosphorylase"/>
    <property type="match status" value="1"/>
</dbReference>
<dbReference type="Pfam" id="PF13439">
    <property type="entry name" value="Glyco_transf_4"/>
    <property type="match status" value="1"/>
</dbReference>
<organism evidence="3 4">
    <name type="scientific">Aeribacillus pallidus</name>
    <dbReference type="NCBI Taxonomy" id="33936"/>
    <lineage>
        <taxon>Bacteria</taxon>
        <taxon>Bacillati</taxon>
        <taxon>Bacillota</taxon>
        <taxon>Bacilli</taxon>
        <taxon>Bacillales</taxon>
        <taxon>Bacillaceae</taxon>
        <taxon>Aeribacillus</taxon>
    </lineage>
</organism>
<protein>
    <submittedName>
        <fullName evidence="3">Glycosyl transferase family 1</fullName>
    </submittedName>
</protein>
<evidence type="ECO:0000259" key="1">
    <source>
        <dbReference type="Pfam" id="PF00534"/>
    </source>
</evidence>
<evidence type="ECO:0000313" key="4">
    <source>
        <dbReference type="Proteomes" id="UP000214606"/>
    </source>
</evidence>
<dbReference type="Gene3D" id="3.40.50.2000">
    <property type="entry name" value="Glycogen Phosphorylase B"/>
    <property type="match status" value="2"/>
</dbReference>
<dbReference type="PANTHER" id="PTHR45947">
    <property type="entry name" value="SULFOQUINOVOSYL TRANSFERASE SQD2"/>
    <property type="match status" value="1"/>
</dbReference>
<dbReference type="EMBL" id="CP017703">
    <property type="protein sequence ID" value="ASS90113.1"/>
    <property type="molecule type" value="Genomic_DNA"/>
</dbReference>
<dbReference type="RefSeq" id="WP_094245087.1">
    <property type="nucleotide sequence ID" value="NZ_CP017703.1"/>
</dbReference>
<name>A0A223E4I0_9BACI</name>
<dbReference type="InterPro" id="IPR050194">
    <property type="entry name" value="Glycosyltransferase_grp1"/>
</dbReference>
<dbReference type="CDD" id="cd03801">
    <property type="entry name" value="GT4_PimA-like"/>
    <property type="match status" value="1"/>
</dbReference>
<dbReference type="InterPro" id="IPR001296">
    <property type="entry name" value="Glyco_trans_1"/>
</dbReference>